<dbReference type="EMBL" id="JABWDY010043520">
    <property type="protein sequence ID" value="KAF5175841.1"/>
    <property type="molecule type" value="Genomic_DNA"/>
</dbReference>
<protein>
    <submittedName>
        <fullName evidence="1">Uncharacterized protein</fullName>
    </submittedName>
</protein>
<keyword evidence="2" id="KW-1185">Reference proteome</keyword>
<name>A0A7J6UTP8_THATH</name>
<comment type="caution">
    <text evidence="1">The sequence shown here is derived from an EMBL/GenBank/DDBJ whole genome shotgun (WGS) entry which is preliminary data.</text>
</comment>
<dbReference type="OrthoDB" id="2019494at2759"/>
<dbReference type="AlphaFoldDB" id="A0A7J6UTP8"/>
<accession>A0A7J6UTP8</accession>
<dbReference type="Proteomes" id="UP000554482">
    <property type="component" value="Unassembled WGS sequence"/>
</dbReference>
<proteinExistence type="predicted"/>
<organism evidence="1 2">
    <name type="scientific">Thalictrum thalictroides</name>
    <name type="common">Rue-anemone</name>
    <name type="synonym">Anemone thalictroides</name>
    <dbReference type="NCBI Taxonomy" id="46969"/>
    <lineage>
        <taxon>Eukaryota</taxon>
        <taxon>Viridiplantae</taxon>
        <taxon>Streptophyta</taxon>
        <taxon>Embryophyta</taxon>
        <taxon>Tracheophyta</taxon>
        <taxon>Spermatophyta</taxon>
        <taxon>Magnoliopsida</taxon>
        <taxon>Ranunculales</taxon>
        <taxon>Ranunculaceae</taxon>
        <taxon>Thalictroideae</taxon>
        <taxon>Thalictrum</taxon>
    </lineage>
</organism>
<reference evidence="1 2" key="1">
    <citation type="submission" date="2020-06" db="EMBL/GenBank/DDBJ databases">
        <title>Transcriptomic and genomic resources for Thalictrum thalictroides and T. hernandezii: Facilitating candidate gene discovery in an emerging model plant lineage.</title>
        <authorList>
            <person name="Arias T."/>
            <person name="Riano-Pachon D.M."/>
            <person name="Di Stilio V.S."/>
        </authorList>
    </citation>
    <scope>NUCLEOTIDE SEQUENCE [LARGE SCALE GENOMIC DNA]</scope>
    <source>
        <strain evidence="2">cv. WT478/WT964</strain>
        <tissue evidence="1">Leaves</tissue>
    </source>
</reference>
<gene>
    <name evidence="1" type="ORF">FRX31_034572</name>
</gene>
<sequence length="110" mass="12099">MGSWDDGNTILISQPSNKRAKAIDGGVIAALSGVHSQMVVVEKLLQMQLDSVPCKIRAKLDFTTHPRSIVERQFPVTTCHVQNFELKYVSEISMSESIQSVALVTDILSL</sequence>
<evidence type="ECO:0000313" key="2">
    <source>
        <dbReference type="Proteomes" id="UP000554482"/>
    </source>
</evidence>
<evidence type="ECO:0000313" key="1">
    <source>
        <dbReference type="EMBL" id="KAF5175841.1"/>
    </source>
</evidence>